<organism evidence="2 3">
    <name type="scientific">Desulfobacter latus</name>
    <dbReference type="NCBI Taxonomy" id="2292"/>
    <lineage>
        <taxon>Bacteria</taxon>
        <taxon>Pseudomonadati</taxon>
        <taxon>Thermodesulfobacteriota</taxon>
        <taxon>Desulfobacteria</taxon>
        <taxon>Desulfobacterales</taxon>
        <taxon>Desulfobacteraceae</taxon>
        <taxon>Desulfobacter</taxon>
    </lineage>
</organism>
<dbReference type="Proteomes" id="UP000553343">
    <property type="component" value="Unassembled WGS sequence"/>
</dbReference>
<dbReference type="PANTHER" id="PTHR35894">
    <property type="entry name" value="GENERAL SECRETION PATHWAY PROTEIN A-RELATED"/>
    <property type="match status" value="1"/>
</dbReference>
<dbReference type="SMART" id="SM00382">
    <property type="entry name" value="AAA"/>
    <property type="match status" value="1"/>
</dbReference>
<accession>A0A850SYR6</accession>
<sequence>MYTQFFNFKEKPFNLVPDPGFLFLSERHEKALTFLEYGLSEKAGFIMLTGEIGMGKTTLIRYLINQVDEQDTDVAVVFHTNVSGTVLLRRILSEFEIETEPGLDKASLLELLYELFIDRYAKNRKVFLIIDEAQNLSASALEELRMLSNLQTDKDLLVQIIIVGQPGLRDKIGSNSLRQFAQRISASFHLSPMTKDETRAYVRFRLERAGGNPDLFTPDLLEKLFVVSGGIPRTINLLCDAVLVYAFADRVSEITKDHLDQVIEDKGGMGVFTAMDMENDPVSEPEPEPEALPALESRIKEIEGRLTCLTAILDSSLAETESRATFCRDQLVDRLTRLYKEERKKNQSLIFHYSRLKEKYTALLADQNRIENYHTRLDQCGK</sequence>
<keyword evidence="3" id="KW-1185">Reference proteome</keyword>
<dbReference type="GO" id="GO:0016887">
    <property type="term" value="F:ATP hydrolysis activity"/>
    <property type="evidence" value="ECO:0007669"/>
    <property type="project" value="InterPro"/>
</dbReference>
<dbReference type="InterPro" id="IPR027417">
    <property type="entry name" value="P-loop_NTPase"/>
</dbReference>
<dbReference type="PANTHER" id="PTHR35894:SF1">
    <property type="entry name" value="PHOSPHORIBULOKINASE _ URIDINE KINASE FAMILY"/>
    <property type="match status" value="1"/>
</dbReference>
<evidence type="ECO:0000259" key="1">
    <source>
        <dbReference type="SMART" id="SM00382"/>
    </source>
</evidence>
<gene>
    <name evidence="2" type="ORF">HXW94_15495</name>
</gene>
<dbReference type="Gene3D" id="3.40.50.300">
    <property type="entry name" value="P-loop containing nucleotide triphosphate hydrolases"/>
    <property type="match status" value="1"/>
</dbReference>
<dbReference type="AlphaFoldDB" id="A0A850SYR6"/>
<feature type="domain" description="AAA+ ATPase" evidence="1">
    <location>
        <begin position="42"/>
        <end position="194"/>
    </location>
</feature>
<comment type="caution">
    <text evidence="2">The sequence shown here is derived from an EMBL/GenBank/DDBJ whole genome shotgun (WGS) entry which is preliminary data.</text>
</comment>
<evidence type="ECO:0000313" key="2">
    <source>
        <dbReference type="EMBL" id="NWH06369.1"/>
    </source>
</evidence>
<dbReference type="PRINTS" id="PR00364">
    <property type="entry name" value="DISEASERSIST"/>
</dbReference>
<dbReference type="InterPro" id="IPR052026">
    <property type="entry name" value="ExeA_AAA_ATPase_DNA-bind"/>
</dbReference>
<dbReference type="InterPro" id="IPR049945">
    <property type="entry name" value="AAA_22"/>
</dbReference>
<proteinExistence type="predicted"/>
<dbReference type="SUPFAM" id="SSF52540">
    <property type="entry name" value="P-loop containing nucleoside triphosphate hydrolases"/>
    <property type="match status" value="1"/>
</dbReference>
<protein>
    <submittedName>
        <fullName evidence="2">AAA family ATPase</fullName>
    </submittedName>
</protein>
<dbReference type="InterPro" id="IPR003593">
    <property type="entry name" value="AAA+_ATPase"/>
</dbReference>
<dbReference type="RefSeq" id="WP_178367821.1">
    <property type="nucleotide sequence ID" value="NZ_JACADJ010000072.1"/>
</dbReference>
<dbReference type="Pfam" id="PF13401">
    <property type="entry name" value="AAA_22"/>
    <property type="match status" value="1"/>
</dbReference>
<dbReference type="EMBL" id="JACADJ010000072">
    <property type="protein sequence ID" value="NWH06369.1"/>
    <property type="molecule type" value="Genomic_DNA"/>
</dbReference>
<evidence type="ECO:0000313" key="3">
    <source>
        <dbReference type="Proteomes" id="UP000553343"/>
    </source>
</evidence>
<reference evidence="2 3" key="1">
    <citation type="submission" date="2020-06" db="EMBL/GenBank/DDBJ databases">
        <title>High-quality draft genome of sulfate reducer Desulfobacter latus type strain AcrS2 isolated from marine sediment.</title>
        <authorList>
            <person name="Hoppe M."/>
            <person name="Larsen C.K."/>
            <person name="Marshall I.P.G."/>
            <person name="Schramm A."/>
            <person name="Marietou A.G."/>
        </authorList>
    </citation>
    <scope>NUCLEOTIDE SEQUENCE [LARGE SCALE GENOMIC DNA]</scope>
    <source>
        <strain evidence="2 3">AcRS2</strain>
    </source>
</reference>
<name>A0A850SYR6_9BACT</name>